<protein>
    <submittedName>
        <fullName evidence="1">Uncharacterized protein</fullName>
    </submittedName>
</protein>
<dbReference type="AlphaFoldDB" id="A0A9K3JT57"/>
<comment type="caution">
    <text evidence="1">The sequence shown here is derived from an EMBL/GenBank/DDBJ whole genome shotgun (WGS) entry which is preliminary data.</text>
</comment>
<accession>A0A9K3JT57</accession>
<keyword evidence="2" id="KW-1185">Reference proteome</keyword>
<dbReference type="Gramene" id="mRNA:HanXRQr2_Chr01g0012211">
    <property type="protein sequence ID" value="mRNA:HanXRQr2_Chr01g0012211"/>
    <property type="gene ID" value="HanXRQr2_Chr01g0012211"/>
</dbReference>
<sequence>MKGWTDGCGFTDGWLKVVEEVPIPLESWLVFTMIASKMFELSVFHPETGTETCFKKADVIVLDDSSTYKEVLDFGEVDLDDAEIGATSVDDGLFDSKVAALIDEPDVKSAPQDHSIKIAVDVNDPQVQSNEFYVHDTPASPSVVSTVEKMRNIRGKTIVQGKQAVHRPPKVQKVDLVPSTPEPVLHFTKQAEHRLVSFCSP</sequence>
<dbReference type="EMBL" id="MNCJ02000316">
    <property type="protein sequence ID" value="KAF5821293.1"/>
    <property type="molecule type" value="Genomic_DNA"/>
</dbReference>
<reference evidence="1" key="1">
    <citation type="journal article" date="2017" name="Nature">
        <title>The sunflower genome provides insights into oil metabolism, flowering and Asterid evolution.</title>
        <authorList>
            <person name="Badouin H."/>
            <person name="Gouzy J."/>
            <person name="Grassa C.J."/>
            <person name="Murat F."/>
            <person name="Staton S.E."/>
            <person name="Cottret L."/>
            <person name="Lelandais-Briere C."/>
            <person name="Owens G.L."/>
            <person name="Carrere S."/>
            <person name="Mayjonade B."/>
            <person name="Legrand L."/>
            <person name="Gill N."/>
            <person name="Kane N.C."/>
            <person name="Bowers J.E."/>
            <person name="Hubner S."/>
            <person name="Bellec A."/>
            <person name="Berard A."/>
            <person name="Berges H."/>
            <person name="Blanchet N."/>
            <person name="Boniface M.C."/>
            <person name="Brunel D."/>
            <person name="Catrice O."/>
            <person name="Chaidir N."/>
            <person name="Claudel C."/>
            <person name="Donnadieu C."/>
            <person name="Faraut T."/>
            <person name="Fievet G."/>
            <person name="Helmstetter N."/>
            <person name="King M."/>
            <person name="Knapp S.J."/>
            <person name="Lai Z."/>
            <person name="Le Paslier M.C."/>
            <person name="Lippi Y."/>
            <person name="Lorenzon L."/>
            <person name="Mandel J.R."/>
            <person name="Marage G."/>
            <person name="Marchand G."/>
            <person name="Marquand E."/>
            <person name="Bret-Mestries E."/>
            <person name="Morien E."/>
            <person name="Nambeesan S."/>
            <person name="Nguyen T."/>
            <person name="Pegot-Espagnet P."/>
            <person name="Pouilly N."/>
            <person name="Raftis F."/>
            <person name="Sallet E."/>
            <person name="Schiex T."/>
            <person name="Thomas J."/>
            <person name="Vandecasteele C."/>
            <person name="Vares D."/>
            <person name="Vear F."/>
            <person name="Vautrin S."/>
            <person name="Crespi M."/>
            <person name="Mangin B."/>
            <person name="Burke J.M."/>
            <person name="Salse J."/>
            <person name="Munos S."/>
            <person name="Vincourt P."/>
            <person name="Rieseberg L.H."/>
            <person name="Langlade N.B."/>
        </authorList>
    </citation>
    <scope>NUCLEOTIDE SEQUENCE</scope>
    <source>
        <tissue evidence="1">Leaves</tissue>
    </source>
</reference>
<reference evidence="1" key="2">
    <citation type="submission" date="2020-06" db="EMBL/GenBank/DDBJ databases">
        <title>Helianthus annuus Genome sequencing and assembly Release 2.</title>
        <authorList>
            <person name="Gouzy J."/>
            <person name="Langlade N."/>
            <person name="Munos S."/>
        </authorList>
    </citation>
    <scope>NUCLEOTIDE SEQUENCE</scope>
    <source>
        <tissue evidence="1">Leaves</tissue>
    </source>
</reference>
<dbReference type="Proteomes" id="UP000215914">
    <property type="component" value="Unassembled WGS sequence"/>
</dbReference>
<name>A0A9K3JT57_HELAN</name>
<organism evidence="1 2">
    <name type="scientific">Helianthus annuus</name>
    <name type="common">Common sunflower</name>
    <dbReference type="NCBI Taxonomy" id="4232"/>
    <lineage>
        <taxon>Eukaryota</taxon>
        <taxon>Viridiplantae</taxon>
        <taxon>Streptophyta</taxon>
        <taxon>Embryophyta</taxon>
        <taxon>Tracheophyta</taxon>
        <taxon>Spermatophyta</taxon>
        <taxon>Magnoliopsida</taxon>
        <taxon>eudicotyledons</taxon>
        <taxon>Gunneridae</taxon>
        <taxon>Pentapetalae</taxon>
        <taxon>asterids</taxon>
        <taxon>campanulids</taxon>
        <taxon>Asterales</taxon>
        <taxon>Asteraceae</taxon>
        <taxon>Asteroideae</taxon>
        <taxon>Heliantheae alliance</taxon>
        <taxon>Heliantheae</taxon>
        <taxon>Helianthus</taxon>
    </lineage>
</organism>
<proteinExistence type="predicted"/>
<gene>
    <name evidence="1" type="ORF">HanXRQr2_Chr01g0012211</name>
</gene>
<evidence type="ECO:0000313" key="2">
    <source>
        <dbReference type="Proteomes" id="UP000215914"/>
    </source>
</evidence>
<evidence type="ECO:0000313" key="1">
    <source>
        <dbReference type="EMBL" id="KAF5821293.1"/>
    </source>
</evidence>